<feature type="region of interest" description="Disordered" evidence="1">
    <location>
        <begin position="425"/>
        <end position="517"/>
    </location>
</feature>
<sequence>MAGPGRPGRPRRSESVDHDPPVHYVKESAVLKPVEPGDEEGEWPCFVLSDATVYRKDGKTLANPLMVHSEGPFVIHGLLEIDEDTKQYVKSPGAKGVYLEVTGSTKYSFSDGPFALWVSGASGWFEIKPSRKYLPMYREVAEAVTLYYRILDVHEAHAKRCKKAGRRQTPPLSLDQIFLHYAVKIGSGIVRDEVEALCSKWAEFLISHFRKEEDFGWKLTPFAQWLVSKHPKRVEDAAKGLPIPPPPPAHFEDAEDDVLRSRRKNKDGKMTEFAPTRSQNLPSRPLSQSQSRPVESPIPIPEKYLNIGKPASATQPLPQLQSQPAPTGAEAVPDSPVDRLLGILDEVAQDSPDLNAKASSKIINMVYFKARIKVYHGAREIISYYAKDVLPRLDTSIWGGTPFYKWLEETSRTWDGQLLHVKEEDIPSQMYRRSKMGPRAPRAPEQLPTPNTSNRSVVSGKRSMLRPGPSSKKRPASDMYEDEDQYDNRGGKRSFTQSFDEETVEHDDDDEEDSDGTIEAEANSELATPGDPASMLPLPAGASRMVIVAERLPTLSPSGPNGTWVCPHEECGYVVRSADEPGAQEIIEEHFRAHESNTQKIDLALMEGRRGHLPIEYVASPLASIRDSCTVM</sequence>
<feature type="compositionally biased region" description="Acidic residues" evidence="1">
    <location>
        <begin position="499"/>
        <end position="517"/>
    </location>
</feature>
<feature type="compositionally biased region" description="Basic and acidic residues" evidence="1">
    <location>
        <begin position="11"/>
        <end position="22"/>
    </location>
</feature>
<name>A0AA39Z5A2_9PEZI</name>
<evidence type="ECO:0000256" key="1">
    <source>
        <dbReference type="SAM" id="MobiDB-lite"/>
    </source>
</evidence>
<protein>
    <submittedName>
        <fullName evidence="2">Uncharacterized protein</fullName>
    </submittedName>
</protein>
<comment type="caution">
    <text evidence="2">The sequence shown here is derived from an EMBL/GenBank/DDBJ whole genome shotgun (WGS) entry which is preliminary data.</text>
</comment>
<dbReference type="EMBL" id="JAULSY010000122">
    <property type="protein sequence ID" value="KAK0664440.1"/>
    <property type="molecule type" value="Genomic_DNA"/>
</dbReference>
<reference evidence="2" key="1">
    <citation type="submission" date="2023-06" db="EMBL/GenBank/DDBJ databases">
        <title>Genome-scale phylogeny and comparative genomics of the fungal order Sordariales.</title>
        <authorList>
            <consortium name="Lawrence Berkeley National Laboratory"/>
            <person name="Hensen N."/>
            <person name="Bonometti L."/>
            <person name="Westerberg I."/>
            <person name="Brannstrom I.O."/>
            <person name="Guillou S."/>
            <person name="Cros-Aarteil S."/>
            <person name="Calhoun S."/>
            <person name="Haridas S."/>
            <person name="Kuo A."/>
            <person name="Mondo S."/>
            <person name="Pangilinan J."/>
            <person name="Riley R."/>
            <person name="Labutti K."/>
            <person name="Andreopoulos B."/>
            <person name="Lipzen A."/>
            <person name="Chen C."/>
            <person name="Yanf M."/>
            <person name="Daum C."/>
            <person name="Ng V."/>
            <person name="Clum A."/>
            <person name="Steindorff A."/>
            <person name="Ohm R."/>
            <person name="Martin F."/>
            <person name="Silar P."/>
            <person name="Natvig D."/>
            <person name="Lalanne C."/>
            <person name="Gautier V."/>
            <person name="Ament-Velasquez S.L."/>
            <person name="Kruys A."/>
            <person name="Hutchinson M.I."/>
            <person name="Powell A.J."/>
            <person name="Barry K."/>
            <person name="Miller A.N."/>
            <person name="Grigoriev I.V."/>
            <person name="Debuchy R."/>
            <person name="Gladieux P."/>
            <person name="Thoren M.H."/>
            <person name="Johannesson H."/>
        </authorList>
    </citation>
    <scope>NUCLEOTIDE SEQUENCE</scope>
    <source>
        <strain evidence="2">CBS 307.81</strain>
    </source>
</reference>
<evidence type="ECO:0000313" key="2">
    <source>
        <dbReference type="EMBL" id="KAK0664440.1"/>
    </source>
</evidence>
<keyword evidence="3" id="KW-1185">Reference proteome</keyword>
<feature type="region of interest" description="Disordered" evidence="1">
    <location>
        <begin position="1"/>
        <end position="22"/>
    </location>
</feature>
<feature type="compositionally biased region" description="Low complexity" evidence="1">
    <location>
        <begin position="278"/>
        <end position="293"/>
    </location>
</feature>
<feature type="region of interest" description="Disordered" evidence="1">
    <location>
        <begin position="237"/>
        <end position="256"/>
    </location>
</feature>
<dbReference type="Proteomes" id="UP001174997">
    <property type="component" value="Unassembled WGS sequence"/>
</dbReference>
<dbReference type="AlphaFoldDB" id="A0AA39Z5A2"/>
<organism evidence="2 3">
    <name type="scientific">Cercophora samala</name>
    <dbReference type="NCBI Taxonomy" id="330535"/>
    <lineage>
        <taxon>Eukaryota</taxon>
        <taxon>Fungi</taxon>
        <taxon>Dikarya</taxon>
        <taxon>Ascomycota</taxon>
        <taxon>Pezizomycotina</taxon>
        <taxon>Sordariomycetes</taxon>
        <taxon>Sordariomycetidae</taxon>
        <taxon>Sordariales</taxon>
        <taxon>Lasiosphaeriaceae</taxon>
        <taxon>Cercophora</taxon>
    </lineage>
</organism>
<feature type="compositionally biased region" description="Polar residues" evidence="1">
    <location>
        <begin position="448"/>
        <end position="457"/>
    </location>
</feature>
<evidence type="ECO:0000313" key="3">
    <source>
        <dbReference type="Proteomes" id="UP001174997"/>
    </source>
</evidence>
<accession>A0AA39Z5A2</accession>
<gene>
    <name evidence="2" type="ORF">QBC41DRAFT_233908</name>
</gene>
<proteinExistence type="predicted"/>
<feature type="compositionally biased region" description="Low complexity" evidence="1">
    <location>
        <begin position="312"/>
        <end position="327"/>
    </location>
</feature>
<feature type="region of interest" description="Disordered" evidence="1">
    <location>
        <begin position="265"/>
        <end position="334"/>
    </location>
</feature>